<sequence length="500" mass="54719">MNGQPNTRLSDLFGLAGWSKGELARLVNRQAGAMGHPQLATDTSRVRRWIDMGEIPRDPVPRVLAALFTERLGRVVTIEDLGLVRRGRTGKRQGAAGSAEHPDGVPWAPERTAAVLTEFTGMDLMLNRRGLVGAGAALAAGSALSTAMRDWLHTDPALTADAPQFEDPLHADPAGFDRYEAAPIGSQEIEELERSVEVFRAWDASRGGGLQRKAVVGQLNEVGGMLSYRHPDHLQRRLWGVAANLAVLAGWMSHDVGLEPTAQKYFVIAAHAAREGGDRPRAGEALSRAARQMVHLGRPDDALDLMKLAKSGSGDEVLPRTQAMLHTIEAWAQASMGRGQAMRRTLGMAEELFVSDRGDVPPPSWMQLFDEADMHGMQALAYRTLAEHEPAAAATAQRHAKEALKLRESGRDRSKIFDHISLASACFIADDPEQADRYARLALTSMGANSSHRTWDRLREMYRLTGQYSSYPKISDLREEIKLALPKGSLKPRQGSSTRV</sequence>
<evidence type="ECO:0000313" key="1">
    <source>
        <dbReference type="EMBL" id="PKT72170.1"/>
    </source>
</evidence>
<gene>
    <name evidence="1" type="ORF">CW362_15515</name>
</gene>
<dbReference type="Gene3D" id="1.25.40.10">
    <property type="entry name" value="Tetratricopeptide repeat domain"/>
    <property type="match status" value="1"/>
</dbReference>
<comment type="caution">
    <text evidence="1">The sequence shown here is derived from an EMBL/GenBank/DDBJ whole genome shotgun (WGS) entry which is preliminary data.</text>
</comment>
<dbReference type="EMBL" id="PJOS01000025">
    <property type="protein sequence ID" value="PKT72170.1"/>
    <property type="molecule type" value="Genomic_DNA"/>
</dbReference>
<evidence type="ECO:0008006" key="3">
    <source>
        <dbReference type="Google" id="ProtNLM"/>
    </source>
</evidence>
<evidence type="ECO:0000313" key="2">
    <source>
        <dbReference type="Proteomes" id="UP000236178"/>
    </source>
</evidence>
<name>A0A2I0SQI6_9ACTN</name>
<dbReference type="InterPro" id="IPR011990">
    <property type="entry name" value="TPR-like_helical_dom_sf"/>
</dbReference>
<proteinExistence type="predicted"/>
<dbReference type="OrthoDB" id="3213425at2"/>
<dbReference type="Proteomes" id="UP000236178">
    <property type="component" value="Unassembled WGS sequence"/>
</dbReference>
<accession>A0A2I0SQI6</accession>
<organism evidence="1 2">
    <name type="scientific">Streptomyces populi</name>
    <dbReference type="NCBI Taxonomy" id="2058924"/>
    <lineage>
        <taxon>Bacteria</taxon>
        <taxon>Bacillati</taxon>
        <taxon>Actinomycetota</taxon>
        <taxon>Actinomycetes</taxon>
        <taxon>Kitasatosporales</taxon>
        <taxon>Streptomycetaceae</taxon>
        <taxon>Streptomyces</taxon>
    </lineage>
</organism>
<dbReference type="AlphaFoldDB" id="A0A2I0SQI6"/>
<dbReference type="RefSeq" id="WP_103550041.1">
    <property type="nucleotide sequence ID" value="NZ_JBHJSK010000001.1"/>
</dbReference>
<reference evidence="1 2" key="1">
    <citation type="submission" date="2017-12" db="EMBL/GenBank/DDBJ databases">
        <title>Streptomyces populusis sp. nov., a novel endophytic actinobacterium isolated from stems of Populus adenopoda Maxim.</title>
        <authorList>
            <person name="Wang Z."/>
        </authorList>
    </citation>
    <scope>NUCLEOTIDE SEQUENCE [LARGE SCALE GENOMIC DNA]</scope>
    <source>
        <strain evidence="1 2">A249</strain>
    </source>
</reference>
<keyword evidence="2" id="KW-1185">Reference proteome</keyword>
<protein>
    <recommendedName>
        <fullName evidence="3">Regulatory protein</fullName>
    </recommendedName>
</protein>